<keyword evidence="1" id="KW-0675">Receptor</keyword>
<feature type="non-terminal residue" evidence="1">
    <location>
        <position position="1"/>
    </location>
</feature>
<sequence length="107" mass="12539">MPLHIWWGKDYLHEMPEPALYGPANTFQQHNNDSFRRPLKLKLEPLAHKTGIVLFDFNTPCALNALRWSAASEHNYFTTNRYWLLTTKHNSDLMALEDKEIFLPPDS</sequence>
<gene>
    <name evidence="1" type="primary">IR109</name>
</gene>
<proteinExistence type="evidence at transcript level"/>
<evidence type="ECO:0000313" key="1">
    <source>
        <dbReference type="EMBL" id="AID61292.1"/>
    </source>
</evidence>
<dbReference type="AlphaFoldDB" id="A0A068F7Q1"/>
<reference evidence="1" key="1">
    <citation type="journal article" date="2015" name="BMC Genomics">
        <title>Chemosensory genes identified in the antennal transcriptome of the blowfly Calliphora stygia.</title>
        <authorList>
            <person name="Leitch O.J."/>
            <person name="Papanicolaou A."/>
            <person name="Lennard C."/>
            <person name="Kirkbride K.P."/>
            <person name="Anderson A."/>
        </authorList>
    </citation>
    <scope>NUCLEOTIDE SEQUENCE</scope>
</reference>
<organism evidence="1">
    <name type="scientific">Calliphora stygia</name>
    <name type="common">Common brown blowfly</name>
    <dbReference type="NCBI Taxonomy" id="145453"/>
    <lineage>
        <taxon>Eukaryota</taxon>
        <taxon>Metazoa</taxon>
        <taxon>Ecdysozoa</taxon>
        <taxon>Arthropoda</taxon>
        <taxon>Hexapoda</taxon>
        <taxon>Insecta</taxon>
        <taxon>Pterygota</taxon>
        <taxon>Neoptera</taxon>
        <taxon>Endopterygota</taxon>
        <taxon>Diptera</taxon>
        <taxon>Brachycera</taxon>
        <taxon>Muscomorpha</taxon>
        <taxon>Oestroidea</taxon>
        <taxon>Calliphoridae</taxon>
        <taxon>Calliphorinae</taxon>
        <taxon>Calliphora</taxon>
    </lineage>
</organism>
<feature type="non-terminal residue" evidence="1">
    <location>
        <position position="107"/>
    </location>
</feature>
<protein>
    <submittedName>
        <fullName evidence="1">Ionotropic receptor</fullName>
    </submittedName>
</protein>
<dbReference type="EMBL" id="KJ702138">
    <property type="protein sequence ID" value="AID61292.1"/>
    <property type="molecule type" value="mRNA"/>
</dbReference>
<name>A0A068F7Q1_CALSG</name>
<accession>A0A068F7Q1</accession>